<evidence type="ECO:0000256" key="3">
    <source>
        <dbReference type="ARBA" id="ARBA00022692"/>
    </source>
</evidence>
<dbReference type="PANTHER" id="PTHR28259:SF1">
    <property type="entry name" value="FLUORIDE EXPORT PROTEIN 1-RELATED"/>
    <property type="match status" value="1"/>
</dbReference>
<dbReference type="GO" id="GO:0140114">
    <property type="term" value="P:cellular detoxification of fluoride"/>
    <property type="evidence" value="ECO:0007669"/>
    <property type="project" value="UniProtKB-UniRule"/>
</dbReference>
<feature type="transmembrane region" description="Helical" evidence="10">
    <location>
        <begin position="109"/>
        <end position="130"/>
    </location>
</feature>
<dbReference type="GO" id="GO:0005886">
    <property type="term" value="C:plasma membrane"/>
    <property type="evidence" value="ECO:0007669"/>
    <property type="project" value="UniProtKB-SubCell"/>
</dbReference>
<feature type="binding site" evidence="10">
    <location>
        <position position="87"/>
    </location>
    <ligand>
        <name>Na(+)</name>
        <dbReference type="ChEBI" id="CHEBI:29101"/>
        <note>structural</note>
    </ligand>
</feature>
<keyword evidence="10" id="KW-0813">Transport</keyword>
<comment type="subcellular location">
    <subcellularLocation>
        <location evidence="1 10">Cell membrane</location>
        <topology evidence="1 10">Multi-pass membrane protein</topology>
    </subcellularLocation>
</comment>
<dbReference type="Pfam" id="PF02537">
    <property type="entry name" value="CRCB"/>
    <property type="match status" value="1"/>
</dbReference>
<gene>
    <name evidence="10" type="primary">fluC</name>
    <name evidence="10" type="synonym">crcB</name>
    <name evidence="11" type="ORF">SE17_11130</name>
</gene>
<organism evidence="11 12">
    <name type="scientific">Kouleothrix aurantiaca</name>
    <dbReference type="NCBI Taxonomy" id="186479"/>
    <lineage>
        <taxon>Bacteria</taxon>
        <taxon>Bacillati</taxon>
        <taxon>Chloroflexota</taxon>
        <taxon>Chloroflexia</taxon>
        <taxon>Chloroflexales</taxon>
        <taxon>Roseiflexineae</taxon>
        <taxon>Roseiflexaceae</taxon>
        <taxon>Kouleothrix</taxon>
    </lineage>
</organism>
<comment type="similarity">
    <text evidence="7 10">Belongs to the fluoride channel Fluc/FEX (TC 1.A.43) family.</text>
</comment>
<dbReference type="GO" id="GO:0062054">
    <property type="term" value="F:fluoride channel activity"/>
    <property type="evidence" value="ECO:0007669"/>
    <property type="project" value="UniProtKB-UniRule"/>
</dbReference>
<reference evidence="11 12" key="1">
    <citation type="submission" date="2015-09" db="EMBL/GenBank/DDBJ databases">
        <title>Draft genome sequence of Kouleothrix aurantiaca JCM 19913.</title>
        <authorList>
            <person name="Hemp J."/>
        </authorList>
    </citation>
    <scope>NUCLEOTIDE SEQUENCE [LARGE SCALE GENOMIC DNA]</scope>
    <source>
        <strain evidence="11 12">COM-B</strain>
    </source>
</reference>
<feature type="binding site" evidence="10">
    <location>
        <position position="84"/>
    </location>
    <ligand>
        <name>Na(+)</name>
        <dbReference type="ChEBI" id="CHEBI:29101"/>
        <note>structural</note>
    </ligand>
</feature>
<evidence type="ECO:0000256" key="5">
    <source>
        <dbReference type="ARBA" id="ARBA00023136"/>
    </source>
</evidence>
<evidence type="ECO:0000313" key="11">
    <source>
        <dbReference type="EMBL" id="KPV53180.1"/>
    </source>
</evidence>
<evidence type="ECO:0000256" key="9">
    <source>
        <dbReference type="ARBA" id="ARBA00049940"/>
    </source>
</evidence>
<feature type="transmembrane region" description="Helical" evidence="10">
    <location>
        <begin position="76"/>
        <end position="97"/>
    </location>
</feature>
<sequence length="134" mass="14008">MQTNPRTRFVTTILILAVGATVGASARYYGSLWAVQQFGPSFPYGTLLINVIGSFVLGCFLTLAAARPAIGPEARLLVATGFCGSFTTFSTFSVEAYTLLLGGRYLSGALYLFGSMALGLLAVVLGVALARALV</sequence>
<comment type="activity regulation">
    <text evidence="10">Na(+) is not transported, but it plays an essential structural role and its presence is essential for fluoride channel function.</text>
</comment>
<dbReference type="GO" id="GO:0046872">
    <property type="term" value="F:metal ion binding"/>
    <property type="evidence" value="ECO:0007669"/>
    <property type="project" value="UniProtKB-KW"/>
</dbReference>
<dbReference type="InterPro" id="IPR003691">
    <property type="entry name" value="FluC"/>
</dbReference>
<keyword evidence="10" id="KW-0479">Metal-binding</keyword>
<keyword evidence="10" id="KW-0406">Ion transport</keyword>
<dbReference type="AlphaFoldDB" id="A0A0P9DIE0"/>
<comment type="function">
    <text evidence="9 10">Fluoride-specific ion channel. Important for reducing fluoride concentration in the cell, thus reducing its toxicity.</text>
</comment>
<evidence type="ECO:0000313" key="12">
    <source>
        <dbReference type="Proteomes" id="UP000050509"/>
    </source>
</evidence>
<name>A0A0P9DIE0_9CHLR</name>
<dbReference type="NCBIfam" id="TIGR00494">
    <property type="entry name" value="crcB"/>
    <property type="match status" value="1"/>
</dbReference>
<dbReference type="HAMAP" id="MF_00454">
    <property type="entry name" value="FluC"/>
    <property type="match status" value="1"/>
</dbReference>
<keyword evidence="3 10" id="KW-0812">Transmembrane</keyword>
<protein>
    <recommendedName>
        <fullName evidence="10">Fluoride-specific ion channel FluC</fullName>
    </recommendedName>
</protein>
<keyword evidence="2 10" id="KW-1003">Cell membrane</keyword>
<evidence type="ECO:0000256" key="8">
    <source>
        <dbReference type="ARBA" id="ARBA00035585"/>
    </source>
</evidence>
<keyword evidence="6 10" id="KW-0407">Ion channel</keyword>
<evidence type="ECO:0000256" key="2">
    <source>
        <dbReference type="ARBA" id="ARBA00022475"/>
    </source>
</evidence>
<evidence type="ECO:0000256" key="1">
    <source>
        <dbReference type="ARBA" id="ARBA00004651"/>
    </source>
</evidence>
<keyword evidence="5 10" id="KW-0472">Membrane</keyword>
<comment type="catalytic activity">
    <reaction evidence="8">
        <text>fluoride(in) = fluoride(out)</text>
        <dbReference type="Rhea" id="RHEA:76159"/>
        <dbReference type="ChEBI" id="CHEBI:17051"/>
    </reaction>
    <physiologicalReaction direction="left-to-right" evidence="8">
        <dbReference type="Rhea" id="RHEA:76160"/>
    </physiologicalReaction>
</comment>
<dbReference type="PANTHER" id="PTHR28259">
    <property type="entry name" value="FLUORIDE EXPORT PROTEIN 1-RELATED"/>
    <property type="match status" value="1"/>
</dbReference>
<proteinExistence type="inferred from homology"/>
<comment type="caution">
    <text evidence="11">The sequence shown here is derived from an EMBL/GenBank/DDBJ whole genome shotgun (WGS) entry which is preliminary data.</text>
</comment>
<evidence type="ECO:0000256" key="4">
    <source>
        <dbReference type="ARBA" id="ARBA00022989"/>
    </source>
</evidence>
<keyword evidence="4 10" id="KW-1133">Transmembrane helix</keyword>
<accession>A0A0P9DIE0</accession>
<evidence type="ECO:0000256" key="6">
    <source>
        <dbReference type="ARBA" id="ARBA00023303"/>
    </source>
</evidence>
<keyword evidence="10" id="KW-0915">Sodium</keyword>
<keyword evidence="12" id="KW-1185">Reference proteome</keyword>
<evidence type="ECO:0000256" key="10">
    <source>
        <dbReference type="HAMAP-Rule" id="MF_00454"/>
    </source>
</evidence>
<dbReference type="Proteomes" id="UP000050509">
    <property type="component" value="Unassembled WGS sequence"/>
</dbReference>
<feature type="transmembrane region" description="Helical" evidence="10">
    <location>
        <begin position="42"/>
        <end position="64"/>
    </location>
</feature>
<evidence type="ECO:0000256" key="7">
    <source>
        <dbReference type="ARBA" id="ARBA00035120"/>
    </source>
</evidence>
<dbReference type="EMBL" id="LJCR01000321">
    <property type="protein sequence ID" value="KPV53180.1"/>
    <property type="molecule type" value="Genomic_DNA"/>
</dbReference>